<evidence type="ECO:0000313" key="3">
    <source>
        <dbReference type="Proteomes" id="UP001165492"/>
    </source>
</evidence>
<dbReference type="NCBIfam" id="TIGR00792">
    <property type="entry name" value="gph"/>
    <property type="match status" value="1"/>
</dbReference>
<feature type="transmembrane region" description="Helical" evidence="1">
    <location>
        <begin position="142"/>
        <end position="166"/>
    </location>
</feature>
<dbReference type="SUPFAM" id="SSF103473">
    <property type="entry name" value="MFS general substrate transporter"/>
    <property type="match status" value="1"/>
</dbReference>
<dbReference type="PANTHER" id="PTHR11328">
    <property type="entry name" value="MAJOR FACILITATOR SUPERFAMILY DOMAIN-CONTAINING PROTEIN"/>
    <property type="match status" value="1"/>
</dbReference>
<dbReference type="InterPro" id="IPR036259">
    <property type="entry name" value="MFS_trans_sf"/>
</dbReference>
<dbReference type="Pfam" id="PF13347">
    <property type="entry name" value="MFS_2"/>
    <property type="match status" value="1"/>
</dbReference>
<feature type="transmembrane region" description="Helical" evidence="1">
    <location>
        <begin position="350"/>
        <end position="375"/>
    </location>
</feature>
<feature type="transmembrane region" description="Helical" evidence="1">
    <location>
        <begin position="387"/>
        <end position="413"/>
    </location>
</feature>
<protein>
    <submittedName>
        <fullName evidence="2">MFS transporter</fullName>
    </submittedName>
</protein>
<dbReference type="CDD" id="cd17332">
    <property type="entry name" value="MFS_MelB_like"/>
    <property type="match status" value="1"/>
</dbReference>
<gene>
    <name evidence="2" type="ORF">LMF89_07845</name>
</gene>
<dbReference type="EMBL" id="JAJHJB010000008">
    <property type="protein sequence ID" value="MCC5465273.1"/>
    <property type="molecule type" value="Genomic_DNA"/>
</dbReference>
<sequence>MDPKLNDIQLNKNSGKVETLNTNLLNTKSVGPAKLPLKQRVSYGMLDAAGNLLYCFATSYILYFYTDVAGISIVTAGMILLLARIIDGIDAPVWGIIIDKTHSKYGKCRPWFLWLAIPFAVFSVLMFYVPDVSPTTKIVYAGATYFVANIIFTGFNTPITAILPSLTPQPKERLVLNSFRMVGGQVGFFLMNVAALPLVAFLGKGDDKQGFFYTSIILGAVFVLMAFYAFQNVREKYTVKQEEKIPLKNSFLAIKGNWPWVIMTASNLLFWIAMMGRTSSVIYYFTYNMGQKDMVAFVNSIASLQIIAMVAIPFICKVVSKRNTWIMGLAAAIIGQMIMFLSGSNLTGVIIGWILSNMGGGIACAMPFAMLGSAVDFGEWKTGIRSAGFLTAIGSTFCIKAGSGIGAAIPAWIMDLYGYIPNQVQTISSLAGIKFAFIWFPASVFLLAIIPLLFYTKFEQMEGQVLIDLGKK</sequence>
<feature type="transmembrane region" description="Helical" evidence="1">
    <location>
        <begin position="251"/>
        <end position="274"/>
    </location>
</feature>
<keyword evidence="3" id="KW-1185">Reference proteome</keyword>
<evidence type="ECO:0000313" key="2">
    <source>
        <dbReference type="EMBL" id="MCC5465273.1"/>
    </source>
</evidence>
<feature type="transmembrane region" description="Helical" evidence="1">
    <location>
        <begin position="294"/>
        <end position="316"/>
    </location>
</feature>
<dbReference type="Proteomes" id="UP001165492">
    <property type="component" value="Unassembled WGS sequence"/>
</dbReference>
<dbReference type="InterPro" id="IPR001927">
    <property type="entry name" value="Na/Gal_symport"/>
</dbReference>
<keyword evidence="1" id="KW-0472">Membrane</keyword>
<keyword evidence="1" id="KW-1133">Transmembrane helix</keyword>
<name>A0ABS8HQ26_9FIRM</name>
<feature type="transmembrane region" description="Helical" evidence="1">
    <location>
        <begin position="110"/>
        <end position="130"/>
    </location>
</feature>
<feature type="transmembrane region" description="Helical" evidence="1">
    <location>
        <begin position="71"/>
        <end position="98"/>
    </location>
</feature>
<dbReference type="RefSeq" id="WP_229534533.1">
    <property type="nucleotide sequence ID" value="NZ_JAJHJB010000008.1"/>
</dbReference>
<evidence type="ECO:0000256" key="1">
    <source>
        <dbReference type="SAM" id="Phobius"/>
    </source>
</evidence>
<keyword evidence="1" id="KW-0812">Transmembrane</keyword>
<feature type="transmembrane region" description="Helical" evidence="1">
    <location>
        <begin position="186"/>
        <end position="204"/>
    </location>
</feature>
<dbReference type="InterPro" id="IPR039672">
    <property type="entry name" value="MFS_2"/>
</dbReference>
<feature type="transmembrane region" description="Helical" evidence="1">
    <location>
        <begin position="433"/>
        <end position="455"/>
    </location>
</feature>
<accession>A0ABS8HQ26</accession>
<comment type="caution">
    <text evidence="2">The sequence shown here is derived from an EMBL/GenBank/DDBJ whole genome shotgun (WGS) entry which is preliminary data.</text>
</comment>
<feature type="transmembrane region" description="Helical" evidence="1">
    <location>
        <begin position="210"/>
        <end position="230"/>
    </location>
</feature>
<feature type="transmembrane region" description="Helical" evidence="1">
    <location>
        <begin position="325"/>
        <end position="344"/>
    </location>
</feature>
<reference evidence="2" key="1">
    <citation type="submission" date="2021-11" db="EMBL/GenBank/DDBJ databases">
        <title>Description of a new species Pelosinus isolated from the bottom sediments of Lake Baikal.</title>
        <authorList>
            <person name="Zakharyuk A."/>
        </authorList>
    </citation>
    <scope>NUCLEOTIDE SEQUENCE</scope>
    <source>
        <strain evidence="2">Bkl1</strain>
    </source>
</reference>
<dbReference type="PANTHER" id="PTHR11328:SF24">
    <property type="entry name" value="MAJOR FACILITATOR SUPERFAMILY (MFS) PROFILE DOMAIN-CONTAINING PROTEIN"/>
    <property type="match status" value="1"/>
</dbReference>
<organism evidence="2 3">
    <name type="scientific">Pelosinus baikalensis</name>
    <dbReference type="NCBI Taxonomy" id="2892015"/>
    <lineage>
        <taxon>Bacteria</taxon>
        <taxon>Bacillati</taxon>
        <taxon>Bacillota</taxon>
        <taxon>Negativicutes</taxon>
        <taxon>Selenomonadales</taxon>
        <taxon>Sporomusaceae</taxon>
        <taxon>Pelosinus</taxon>
    </lineage>
</organism>
<proteinExistence type="predicted"/>
<dbReference type="Gene3D" id="1.20.1250.20">
    <property type="entry name" value="MFS general substrate transporter like domains"/>
    <property type="match status" value="1"/>
</dbReference>